<dbReference type="GO" id="GO:0005654">
    <property type="term" value="C:nucleoplasm"/>
    <property type="evidence" value="ECO:0007669"/>
    <property type="project" value="UniProtKB-SubCell"/>
</dbReference>
<dbReference type="PROSITE" id="PS51842">
    <property type="entry name" value="IF_ROD_2"/>
    <property type="match status" value="1"/>
</dbReference>
<dbReference type="Pfam" id="PF00038">
    <property type="entry name" value="Filament"/>
    <property type="match status" value="1"/>
</dbReference>
<evidence type="ECO:0000256" key="8">
    <source>
        <dbReference type="ARBA" id="ARBA00023242"/>
    </source>
</evidence>
<dbReference type="Gene3D" id="1.20.5.170">
    <property type="match status" value="1"/>
</dbReference>
<dbReference type="Ensembl" id="ENSTGET00000033007.1">
    <property type="protein sequence ID" value="ENSTGEP00000027697.1"/>
    <property type="gene ID" value="ENSTGEG00000022349.1"/>
</dbReference>
<comment type="subcellular location">
    <subcellularLocation>
        <location evidence="2">Cytoplasm</location>
    </subcellularLocation>
    <subcellularLocation>
        <location evidence="1">Nucleus matrix</location>
    </subcellularLocation>
    <subcellularLocation>
        <location evidence="3">Nucleus</location>
        <location evidence="3">Nucleoplasm</location>
    </subcellularLocation>
</comment>
<evidence type="ECO:0000256" key="9">
    <source>
        <dbReference type="ARBA" id="ARBA00037766"/>
    </source>
</evidence>
<keyword evidence="6 13" id="KW-0403">Intermediate filament</keyword>
<keyword evidence="4" id="KW-0963">Cytoplasm</keyword>
<keyword evidence="17" id="KW-1185">Reference proteome</keyword>
<proteinExistence type="inferred from homology"/>
<dbReference type="PANTHER" id="PTHR45616:SF26">
    <property type="entry name" value="KERATIN, TYPE II CYTOSKELETAL 8"/>
    <property type="match status" value="1"/>
</dbReference>
<reference evidence="16" key="2">
    <citation type="submission" date="2025-08" db="UniProtKB">
        <authorList>
            <consortium name="Ensembl"/>
        </authorList>
    </citation>
    <scope>IDENTIFICATION</scope>
</reference>
<evidence type="ECO:0000256" key="2">
    <source>
        <dbReference type="ARBA" id="ARBA00004496"/>
    </source>
</evidence>
<dbReference type="SUPFAM" id="SSF64593">
    <property type="entry name" value="Intermediate filament protein, coiled coil region"/>
    <property type="match status" value="1"/>
</dbReference>
<name>A0A8D2FWL5_THEGE</name>
<feature type="coiled-coil region" evidence="14">
    <location>
        <begin position="17"/>
        <end position="80"/>
    </location>
</feature>
<evidence type="ECO:0000256" key="5">
    <source>
        <dbReference type="ARBA" id="ARBA00022744"/>
    </source>
</evidence>
<keyword evidence="5" id="KW-0416">Keratin</keyword>
<keyword evidence="8" id="KW-0539">Nucleus</keyword>
<protein>
    <recommendedName>
        <fullName evidence="10">Keratin, type II cytoskeletal 8</fullName>
    </recommendedName>
    <alternativeName>
        <fullName evidence="12">Cytokeratin-8</fullName>
    </alternativeName>
    <alternativeName>
        <fullName evidence="11">Keratin-8</fullName>
    </alternativeName>
</protein>
<organism evidence="16 17">
    <name type="scientific">Theropithecus gelada</name>
    <name type="common">Gelada baboon</name>
    <dbReference type="NCBI Taxonomy" id="9565"/>
    <lineage>
        <taxon>Eukaryota</taxon>
        <taxon>Metazoa</taxon>
        <taxon>Chordata</taxon>
        <taxon>Craniata</taxon>
        <taxon>Vertebrata</taxon>
        <taxon>Euteleostomi</taxon>
        <taxon>Mammalia</taxon>
        <taxon>Eutheria</taxon>
        <taxon>Euarchontoglires</taxon>
        <taxon>Primates</taxon>
        <taxon>Haplorrhini</taxon>
        <taxon>Catarrhini</taxon>
        <taxon>Cercopithecidae</taxon>
        <taxon>Cercopithecinae</taxon>
        <taxon>Theropithecus</taxon>
    </lineage>
</organism>
<evidence type="ECO:0000313" key="17">
    <source>
        <dbReference type="Proteomes" id="UP000694411"/>
    </source>
</evidence>
<evidence type="ECO:0000256" key="4">
    <source>
        <dbReference type="ARBA" id="ARBA00022490"/>
    </source>
</evidence>
<dbReference type="PROSITE" id="PS00226">
    <property type="entry name" value="IF_ROD_1"/>
    <property type="match status" value="1"/>
</dbReference>
<reference evidence="16" key="3">
    <citation type="submission" date="2025-09" db="UniProtKB">
        <authorList>
            <consortium name="Ensembl"/>
        </authorList>
    </citation>
    <scope>IDENTIFICATION</scope>
</reference>
<reference evidence="16" key="1">
    <citation type="submission" date="2018-05" db="EMBL/GenBank/DDBJ databases">
        <title>Whole genome of Theropithecus gelada.</title>
        <authorList>
            <person name="Chiou K.L."/>
            <person name="Snyder-Mackler N."/>
        </authorList>
    </citation>
    <scope>NUCLEOTIDE SEQUENCE [LARGE SCALE GENOMIC DNA]</scope>
</reference>
<evidence type="ECO:0000256" key="3">
    <source>
        <dbReference type="ARBA" id="ARBA00004642"/>
    </source>
</evidence>
<evidence type="ECO:0000256" key="10">
    <source>
        <dbReference type="ARBA" id="ARBA00039429"/>
    </source>
</evidence>
<sequence>LCMEKKKKVVSCMSTGISKMNQNIGHLQAETEDLKGQKVSLEAAIAAYVNTKLWELEAALQRATQDMEQQLQEYQEMMNVKLALDIEITTYRKLLEGKERWLESGMQNMSNHTKTIRGYAGDLSSSYGGFTRPSLSYGVGCSFDSGAGFSSFSRTSSTRVVVVKKIESCDGKLVSKSPDVLPK</sequence>
<evidence type="ECO:0000256" key="14">
    <source>
        <dbReference type="SAM" id="Coils"/>
    </source>
</evidence>
<evidence type="ECO:0000259" key="15">
    <source>
        <dbReference type="PROSITE" id="PS51842"/>
    </source>
</evidence>
<dbReference type="GO" id="GO:0016363">
    <property type="term" value="C:nuclear matrix"/>
    <property type="evidence" value="ECO:0007669"/>
    <property type="project" value="UniProtKB-SubCell"/>
</dbReference>
<feature type="domain" description="IF rod" evidence="15">
    <location>
        <begin position="1"/>
        <end position="102"/>
    </location>
</feature>
<dbReference type="GO" id="GO:0005737">
    <property type="term" value="C:cytoplasm"/>
    <property type="evidence" value="ECO:0007669"/>
    <property type="project" value="UniProtKB-SubCell"/>
</dbReference>
<evidence type="ECO:0000256" key="7">
    <source>
        <dbReference type="ARBA" id="ARBA00023054"/>
    </source>
</evidence>
<accession>A0A8D2FWL5</accession>
<evidence type="ECO:0000256" key="12">
    <source>
        <dbReference type="ARBA" id="ARBA00042964"/>
    </source>
</evidence>
<dbReference type="InterPro" id="IPR018039">
    <property type="entry name" value="IF_conserved"/>
</dbReference>
<evidence type="ECO:0000256" key="13">
    <source>
        <dbReference type="RuleBase" id="RU000685"/>
    </source>
</evidence>
<dbReference type="InterPro" id="IPR039008">
    <property type="entry name" value="IF_rod_dom"/>
</dbReference>
<dbReference type="GO" id="GO:0005882">
    <property type="term" value="C:intermediate filament"/>
    <property type="evidence" value="ECO:0007669"/>
    <property type="project" value="UniProtKB-KW"/>
</dbReference>
<keyword evidence="7 14" id="KW-0175">Coiled coil</keyword>
<evidence type="ECO:0000313" key="16">
    <source>
        <dbReference type="Ensembl" id="ENSTGEP00000027697.1"/>
    </source>
</evidence>
<dbReference type="AlphaFoldDB" id="A0A8D2FWL5"/>
<evidence type="ECO:0000256" key="6">
    <source>
        <dbReference type="ARBA" id="ARBA00022754"/>
    </source>
</evidence>
<evidence type="ECO:0000256" key="1">
    <source>
        <dbReference type="ARBA" id="ARBA00004109"/>
    </source>
</evidence>
<dbReference type="Proteomes" id="UP000694411">
    <property type="component" value="Chromosome 2"/>
</dbReference>
<comment type="function">
    <text evidence="9">Together with KRT19, helps to link the contractile apparatus to dystrophin at the costameres of striated muscle.</text>
</comment>
<evidence type="ECO:0000256" key="11">
    <source>
        <dbReference type="ARBA" id="ARBA00042886"/>
    </source>
</evidence>
<dbReference type="PANTHER" id="PTHR45616">
    <property type="entry name" value="GATA-TYPE DOMAIN-CONTAINING PROTEIN"/>
    <property type="match status" value="1"/>
</dbReference>
<comment type="similarity">
    <text evidence="13">Belongs to the intermediate filament family.</text>
</comment>